<dbReference type="InterPro" id="IPR024288">
    <property type="entry name" value="SICA_C"/>
</dbReference>
<organism evidence="4 5">
    <name type="scientific">Plasmodium ovale</name>
    <name type="common">malaria parasite P. ovale</name>
    <dbReference type="NCBI Taxonomy" id="36330"/>
    <lineage>
        <taxon>Eukaryota</taxon>
        <taxon>Sar</taxon>
        <taxon>Alveolata</taxon>
        <taxon>Apicomplexa</taxon>
        <taxon>Aconoidasida</taxon>
        <taxon>Haemosporida</taxon>
        <taxon>Plasmodiidae</taxon>
        <taxon>Plasmodium</taxon>
        <taxon>Plasmodium (Plasmodium)</taxon>
    </lineage>
</organism>
<accession>A0A1C3KH97</accession>
<feature type="compositionally biased region" description="Polar residues" evidence="1">
    <location>
        <begin position="363"/>
        <end position="381"/>
    </location>
</feature>
<keyword evidence="2" id="KW-1133">Transmembrane helix</keyword>
<evidence type="ECO:0000313" key="4">
    <source>
        <dbReference type="EMBL" id="SBT73112.1"/>
    </source>
</evidence>
<dbReference type="Proteomes" id="UP000243200">
    <property type="component" value="Unassembled WGS sequence"/>
</dbReference>
<feature type="transmembrane region" description="Helical" evidence="2">
    <location>
        <begin position="668"/>
        <end position="691"/>
    </location>
</feature>
<name>A0A1C3KH97_PLAOA</name>
<reference evidence="4 5" key="1">
    <citation type="submission" date="2016-06" db="EMBL/GenBank/DDBJ databases">
        <authorList>
            <consortium name="Pathogen Informatics"/>
        </authorList>
    </citation>
    <scope>NUCLEOTIDE SEQUENCE [LARGE SCALE GENOMIC DNA]</scope>
</reference>
<feature type="compositionally biased region" description="Polar residues" evidence="1">
    <location>
        <begin position="260"/>
        <end position="271"/>
    </location>
</feature>
<feature type="compositionally biased region" description="Polar residues" evidence="1">
    <location>
        <begin position="540"/>
        <end position="568"/>
    </location>
</feature>
<feature type="domain" description="Schizont-infected cell agglutination C-terminal" evidence="3">
    <location>
        <begin position="753"/>
        <end position="797"/>
    </location>
</feature>
<feature type="region of interest" description="Disordered" evidence="1">
    <location>
        <begin position="212"/>
        <end position="456"/>
    </location>
</feature>
<dbReference type="AlphaFoldDB" id="A0A1C3KH97"/>
<evidence type="ECO:0000256" key="1">
    <source>
        <dbReference type="SAM" id="MobiDB-lite"/>
    </source>
</evidence>
<evidence type="ECO:0000313" key="5">
    <source>
        <dbReference type="Proteomes" id="UP000243200"/>
    </source>
</evidence>
<feature type="compositionally biased region" description="Low complexity" evidence="1">
    <location>
        <begin position="346"/>
        <end position="362"/>
    </location>
</feature>
<sequence length="1003" mass="113206">MAGDSGYTTLTHYIDVEVLLNWIQGDIKNLIRTYGHNTCGLKHKEVCDEIRRIITTKKTLILGLMYSHGKQKFNSEWEKQKRGFVNKLYQEEGFINMCFPKTYKNDPSLNQLLSNHIDFCKKKDVWRADIEKNYEYNECVNYNSWINTERKSFTVEYLKNVNKFKVQNVNKYFSVKEHPEGHNPVDTYLNSKLDCDIYNPNSKKYQQKPVAIASPGSPHLSTSPDVGQEFQGKGEKSMPDRVGDIQKNKPDVHILHKTEASSSDSQTNPLTNKKVDGTPNGQNADSKAKGTDLPSKDQGATGQPTEATDTQAQSPEPTISISPKDSPIAKVPDTTPSVTIGQSTVSDSTPRTTSATTSTTHTIENVRSSLTPNLSIDQSQPQLPPVDPGTSNNSKKPTPDQAIKSPALDPPPTTALDPGLASAPEAASNSSVSRTSSTIGSPTTDSIAGSPPAQDPLLITVLPQSTTTTSIVTTSINTQTTTAESGPSTTTVSAIATQPIPSIPGNAGTIEENQKVKAPLKTRSNPQDSISVFPKKQHDSTVPSIGTQSPDQSANLNINLSTGQTLGTSPGPLRPLPDSPADPPPGLSSPIPAVRSPEGSPDVSSPVRVVNKPDGIKIKTSPKYAPPHYIDTTLISSTPLHNVTHPSEKPSIPSTEFPSLINIIPTTLILLATLTILFLLYKYTPFGLFLGRRRRKKKDLRTVFEIPEESTYESPDRTIHEWDDHLGRHIMETDIYVKLLKINRYKKEMQKKKKKRDTTLIEVHMEILEECKNDEWELHKGDFLEICLQEFINEKNITAENWRHAKLTVNNIKNDNIIQVAEENEILWNYWMDNYRNILESWKSEEWFQNLKNNWKKERQKNHNKIDEIEENTLKESGMISIECEKDIWKKWISKQATLIENFKQKDWFKSLIAEQDKEEDNYEINEYKNVLNTNMNEVEEEKKYREFFRKKNIINKLMVQMHMMVLEECKKEEIIENKELCIDNYIQDIHKKNNYDEKSNIP</sequence>
<feature type="compositionally biased region" description="Polar residues" evidence="1">
    <location>
        <begin position="298"/>
        <end position="323"/>
    </location>
</feature>
<dbReference type="VEuPathDB" id="PlasmoDB:POWCR01_000082100"/>
<feature type="compositionally biased region" description="Basic and acidic residues" evidence="1">
    <location>
        <begin position="232"/>
        <end position="259"/>
    </location>
</feature>
<keyword evidence="2" id="KW-0472">Membrane</keyword>
<feature type="compositionally biased region" description="Polar residues" evidence="1">
    <location>
        <begin position="334"/>
        <end position="345"/>
    </location>
</feature>
<dbReference type="VEuPathDB" id="PlasmoDB:PocGH01_00043300"/>
<dbReference type="Pfam" id="PF12879">
    <property type="entry name" value="SICA_C"/>
    <property type="match status" value="1"/>
</dbReference>
<evidence type="ECO:0000259" key="3">
    <source>
        <dbReference type="Pfam" id="PF12879"/>
    </source>
</evidence>
<feature type="compositionally biased region" description="Pro residues" evidence="1">
    <location>
        <begin position="572"/>
        <end position="587"/>
    </location>
</feature>
<feature type="region of interest" description="Disordered" evidence="1">
    <location>
        <begin position="518"/>
        <end position="609"/>
    </location>
</feature>
<evidence type="ECO:0000256" key="2">
    <source>
        <dbReference type="SAM" id="Phobius"/>
    </source>
</evidence>
<keyword evidence="2" id="KW-0812">Transmembrane</keyword>
<proteinExistence type="predicted"/>
<gene>
    <name evidence="4" type="primary">PowCR01_000082100</name>
    <name evidence="4" type="ORF">POWCR01_000082100</name>
</gene>
<protein>
    <submittedName>
        <fullName evidence="4">STP1 protein</fullName>
    </submittedName>
</protein>
<feature type="compositionally biased region" description="Low complexity" evidence="1">
    <location>
        <begin position="428"/>
        <end position="441"/>
    </location>
</feature>
<dbReference type="EMBL" id="FLRJ01000239">
    <property type="protein sequence ID" value="SBT73112.1"/>
    <property type="molecule type" value="Genomic_DNA"/>
</dbReference>